<sequence length="185" mass="20199">MTRAAGVVPFRSLTIEDYLRLGETECGYTELVEGRLVIAQNPGARHHVVCHRLADQLERQLPGTLQAIYGVDVDLELAPPGGPGSSLRPDLVIVDEQARLRVRTEGGMPRAREVRVVVEVASEDSRRTDTVSKRSEYADAGIPHYWVVDLASPVSLLACPQGAEVTGVFTTDAPFPITIDLDRLD</sequence>
<dbReference type="InterPro" id="IPR008538">
    <property type="entry name" value="Uma2"/>
</dbReference>
<dbReference type="GO" id="GO:0004519">
    <property type="term" value="F:endonuclease activity"/>
    <property type="evidence" value="ECO:0007669"/>
    <property type="project" value="UniProtKB-KW"/>
</dbReference>
<dbReference type="CDD" id="cd06260">
    <property type="entry name" value="DUF820-like"/>
    <property type="match status" value="1"/>
</dbReference>
<dbReference type="RefSeq" id="WP_086780796.1">
    <property type="nucleotide sequence ID" value="NZ_JAGIOO010000001.1"/>
</dbReference>
<dbReference type="InterPro" id="IPR012296">
    <property type="entry name" value="Nuclease_put_TT1808"/>
</dbReference>
<dbReference type="InterPro" id="IPR011335">
    <property type="entry name" value="Restrct_endonuc-II-like"/>
</dbReference>
<dbReference type="Gene3D" id="3.90.1570.10">
    <property type="entry name" value="tt1808, chain A"/>
    <property type="match status" value="1"/>
</dbReference>
<protein>
    <submittedName>
        <fullName evidence="2">Uma2 family endonuclease</fullName>
    </submittedName>
</protein>
<evidence type="ECO:0000313" key="3">
    <source>
        <dbReference type="Proteomes" id="UP001519363"/>
    </source>
</evidence>
<keyword evidence="2" id="KW-0378">Hydrolase</keyword>
<dbReference type="SUPFAM" id="SSF52980">
    <property type="entry name" value="Restriction endonuclease-like"/>
    <property type="match status" value="1"/>
</dbReference>
<dbReference type="PANTHER" id="PTHR35400:SF3">
    <property type="entry name" value="SLL1072 PROTEIN"/>
    <property type="match status" value="1"/>
</dbReference>
<dbReference type="EMBL" id="JAGIOO010000001">
    <property type="protein sequence ID" value="MBP2473764.1"/>
    <property type="molecule type" value="Genomic_DNA"/>
</dbReference>
<dbReference type="PANTHER" id="PTHR35400">
    <property type="entry name" value="SLR1083 PROTEIN"/>
    <property type="match status" value="1"/>
</dbReference>
<keyword evidence="2" id="KW-0540">Nuclease</keyword>
<comment type="caution">
    <text evidence="2">The sequence shown here is derived from an EMBL/GenBank/DDBJ whole genome shotgun (WGS) entry which is preliminary data.</text>
</comment>
<evidence type="ECO:0000259" key="1">
    <source>
        <dbReference type="Pfam" id="PF05685"/>
    </source>
</evidence>
<dbReference type="Proteomes" id="UP001519363">
    <property type="component" value="Unassembled WGS sequence"/>
</dbReference>
<name>A0ABS5AB00_9PSEU</name>
<gene>
    <name evidence="2" type="ORF">JOF53_002636</name>
</gene>
<feature type="domain" description="Putative restriction endonuclease" evidence="1">
    <location>
        <begin position="16"/>
        <end position="152"/>
    </location>
</feature>
<organism evidence="2 3">
    <name type="scientific">Crossiella equi</name>
    <dbReference type="NCBI Taxonomy" id="130796"/>
    <lineage>
        <taxon>Bacteria</taxon>
        <taxon>Bacillati</taxon>
        <taxon>Actinomycetota</taxon>
        <taxon>Actinomycetes</taxon>
        <taxon>Pseudonocardiales</taxon>
        <taxon>Pseudonocardiaceae</taxon>
        <taxon>Crossiella</taxon>
    </lineage>
</organism>
<keyword evidence="3" id="KW-1185">Reference proteome</keyword>
<dbReference type="Pfam" id="PF05685">
    <property type="entry name" value="Uma2"/>
    <property type="match status" value="1"/>
</dbReference>
<proteinExistence type="predicted"/>
<reference evidence="2 3" key="1">
    <citation type="submission" date="2021-03" db="EMBL/GenBank/DDBJ databases">
        <title>Sequencing the genomes of 1000 actinobacteria strains.</title>
        <authorList>
            <person name="Klenk H.-P."/>
        </authorList>
    </citation>
    <scope>NUCLEOTIDE SEQUENCE [LARGE SCALE GENOMIC DNA]</scope>
    <source>
        <strain evidence="2 3">DSM 44580</strain>
    </source>
</reference>
<accession>A0ABS5AB00</accession>
<keyword evidence="2" id="KW-0255">Endonuclease</keyword>
<evidence type="ECO:0000313" key="2">
    <source>
        <dbReference type="EMBL" id="MBP2473764.1"/>
    </source>
</evidence>